<evidence type="ECO:0000313" key="3">
    <source>
        <dbReference type="EMBL" id="PKG28089.1"/>
    </source>
</evidence>
<organism evidence="3 4">
    <name type="scientific">Cytobacillus horneckiae</name>
    <dbReference type="NCBI Taxonomy" id="549687"/>
    <lineage>
        <taxon>Bacteria</taxon>
        <taxon>Bacillati</taxon>
        <taxon>Bacillota</taxon>
        <taxon>Bacilli</taxon>
        <taxon>Bacillales</taxon>
        <taxon>Bacillaceae</taxon>
        <taxon>Cytobacillus</taxon>
    </lineage>
</organism>
<feature type="domain" description="HTH marR-type" evidence="2">
    <location>
        <begin position="3"/>
        <end position="133"/>
    </location>
</feature>
<dbReference type="InterPro" id="IPR036390">
    <property type="entry name" value="WH_DNA-bd_sf"/>
</dbReference>
<accession>A0A2N0ZF00</accession>
<dbReference type="PANTHER" id="PTHR33164:SF105">
    <property type="entry name" value="TRANSCRIPTIONAL REPRESSOR PROTEIN-RELATED"/>
    <property type="match status" value="1"/>
</dbReference>
<dbReference type="AlphaFoldDB" id="A0A2N0ZF00"/>
<protein>
    <submittedName>
        <fullName evidence="3">MarR family transcriptional regulator</fullName>
    </submittedName>
</protein>
<dbReference type="InterPro" id="IPR036388">
    <property type="entry name" value="WH-like_DNA-bd_sf"/>
</dbReference>
<dbReference type="EMBL" id="PISD01000033">
    <property type="protein sequence ID" value="PKG28089.1"/>
    <property type="molecule type" value="Genomic_DNA"/>
</dbReference>
<name>A0A2N0ZF00_9BACI</name>
<dbReference type="InterPro" id="IPR039422">
    <property type="entry name" value="MarR/SlyA-like"/>
</dbReference>
<dbReference type="GO" id="GO:0003700">
    <property type="term" value="F:DNA-binding transcription factor activity"/>
    <property type="evidence" value="ECO:0007669"/>
    <property type="project" value="InterPro"/>
</dbReference>
<dbReference type="GO" id="GO:0006950">
    <property type="term" value="P:response to stress"/>
    <property type="evidence" value="ECO:0007669"/>
    <property type="project" value="TreeGrafter"/>
</dbReference>
<dbReference type="PANTHER" id="PTHR33164">
    <property type="entry name" value="TRANSCRIPTIONAL REGULATOR, MARR FAMILY"/>
    <property type="match status" value="1"/>
</dbReference>
<dbReference type="RefSeq" id="WP_066194783.1">
    <property type="nucleotide sequence ID" value="NZ_JAFDQP010000015.1"/>
</dbReference>
<comment type="caution">
    <text evidence="3">The sequence shown here is derived from an EMBL/GenBank/DDBJ whole genome shotgun (WGS) entry which is preliminary data.</text>
</comment>
<dbReference type="GO" id="GO:0003677">
    <property type="term" value="F:DNA binding"/>
    <property type="evidence" value="ECO:0007669"/>
    <property type="project" value="UniProtKB-KW"/>
</dbReference>
<keyword evidence="4" id="KW-1185">Reference proteome</keyword>
<dbReference type="Pfam" id="PF01047">
    <property type="entry name" value="MarR"/>
    <property type="match status" value="1"/>
</dbReference>
<dbReference type="SMART" id="SM00347">
    <property type="entry name" value="HTH_MARR"/>
    <property type="match status" value="1"/>
</dbReference>
<proteinExistence type="predicted"/>
<dbReference type="SUPFAM" id="SSF46785">
    <property type="entry name" value="Winged helix' DNA-binding domain"/>
    <property type="match status" value="1"/>
</dbReference>
<reference evidence="3 4" key="1">
    <citation type="journal article" date="2010" name="Int. J. Syst. Evol. Microbiol.">
        <title>Bacillus horneckiae sp. nov., isolated from a spacecraft-assembly clean room.</title>
        <authorList>
            <person name="Vaishampayan P."/>
            <person name="Probst A."/>
            <person name="Krishnamurthi S."/>
            <person name="Ghosh S."/>
            <person name="Osman S."/>
            <person name="McDowall A."/>
            <person name="Ruckmani A."/>
            <person name="Mayilraj S."/>
            <person name="Venkateswaran K."/>
        </authorList>
    </citation>
    <scope>NUCLEOTIDE SEQUENCE [LARGE SCALE GENOMIC DNA]</scope>
    <source>
        <strain evidence="4">1PO1SC</strain>
    </source>
</reference>
<dbReference type="PROSITE" id="PS50995">
    <property type="entry name" value="HTH_MARR_2"/>
    <property type="match status" value="1"/>
</dbReference>
<evidence type="ECO:0000313" key="4">
    <source>
        <dbReference type="Proteomes" id="UP000233343"/>
    </source>
</evidence>
<dbReference type="InterPro" id="IPR000835">
    <property type="entry name" value="HTH_MarR-typ"/>
</dbReference>
<evidence type="ECO:0000259" key="2">
    <source>
        <dbReference type="PROSITE" id="PS50995"/>
    </source>
</evidence>
<dbReference type="Proteomes" id="UP000233343">
    <property type="component" value="Unassembled WGS sequence"/>
</dbReference>
<keyword evidence="1" id="KW-0238">DNA-binding</keyword>
<evidence type="ECO:0000256" key="1">
    <source>
        <dbReference type="ARBA" id="ARBA00023125"/>
    </source>
</evidence>
<gene>
    <name evidence="3" type="ORF">CWS20_15945</name>
</gene>
<sequence>MSKECYCIPLRTASRKVSAYYNRALEPVGVNIAQFSMLRKIRSAYMITITELSKVCELDRSTVGRNVKVLEKMEAVQLIPGDDQRETTVKLTDHGHQILKDGDDLWEQAQVDIEEKLGGKDNVDNLLELLKRF</sequence>
<dbReference type="Gene3D" id="1.10.10.10">
    <property type="entry name" value="Winged helix-like DNA-binding domain superfamily/Winged helix DNA-binding domain"/>
    <property type="match status" value="1"/>
</dbReference>